<dbReference type="PANTHER" id="PTHR36072">
    <property type="entry name" value="OS01G0541600 PROTEIN"/>
    <property type="match status" value="1"/>
</dbReference>
<feature type="region of interest" description="Disordered" evidence="1">
    <location>
        <begin position="1"/>
        <end position="32"/>
    </location>
</feature>
<name>A0AAQ3N0A4_VIGMU</name>
<organism evidence="2 3">
    <name type="scientific">Vigna mungo</name>
    <name type="common">Black gram</name>
    <name type="synonym">Phaseolus mungo</name>
    <dbReference type="NCBI Taxonomy" id="3915"/>
    <lineage>
        <taxon>Eukaryota</taxon>
        <taxon>Viridiplantae</taxon>
        <taxon>Streptophyta</taxon>
        <taxon>Embryophyta</taxon>
        <taxon>Tracheophyta</taxon>
        <taxon>Spermatophyta</taxon>
        <taxon>Magnoliopsida</taxon>
        <taxon>eudicotyledons</taxon>
        <taxon>Gunneridae</taxon>
        <taxon>Pentapetalae</taxon>
        <taxon>rosids</taxon>
        <taxon>fabids</taxon>
        <taxon>Fabales</taxon>
        <taxon>Fabaceae</taxon>
        <taxon>Papilionoideae</taxon>
        <taxon>50 kb inversion clade</taxon>
        <taxon>NPAAA clade</taxon>
        <taxon>indigoferoid/millettioid clade</taxon>
        <taxon>Phaseoleae</taxon>
        <taxon>Vigna</taxon>
    </lineage>
</organism>
<sequence>MGKKGGAKKPESVSHAPISLREEATGKIQTKATTNTKSKLRFDHLKNLAVWASTNDPLIPSLGAFYGHQFATFGEANGIPPDSSLITCQRSGLLSPYFNFAYFLSLPFYLVEWVEPLNLLY</sequence>
<evidence type="ECO:0000256" key="1">
    <source>
        <dbReference type="SAM" id="MobiDB-lite"/>
    </source>
</evidence>
<dbReference type="Proteomes" id="UP001374535">
    <property type="component" value="Chromosome 8"/>
</dbReference>
<gene>
    <name evidence="2" type="ORF">V8G54_027239</name>
</gene>
<evidence type="ECO:0000313" key="3">
    <source>
        <dbReference type="Proteomes" id="UP001374535"/>
    </source>
</evidence>
<dbReference type="AlphaFoldDB" id="A0AAQ3N0A4"/>
<keyword evidence="3" id="KW-1185">Reference proteome</keyword>
<protein>
    <submittedName>
        <fullName evidence="2">Uncharacterized protein</fullName>
    </submittedName>
</protein>
<proteinExistence type="predicted"/>
<evidence type="ECO:0000313" key="2">
    <source>
        <dbReference type="EMBL" id="WVZ01170.1"/>
    </source>
</evidence>
<dbReference type="PANTHER" id="PTHR36072:SF2">
    <property type="entry name" value="OS01G0531000 PROTEIN"/>
    <property type="match status" value="1"/>
</dbReference>
<accession>A0AAQ3N0A4</accession>
<reference evidence="2 3" key="1">
    <citation type="journal article" date="2023" name="Life. Sci Alliance">
        <title>Evolutionary insights into 3D genome organization and epigenetic landscape of Vigna mungo.</title>
        <authorList>
            <person name="Junaid A."/>
            <person name="Singh B."/>
            <person name="Bhatia S."/>
        </authorList>
    </citation>
    <scope>NUCLEOTIDE SEQUENCE [LARGE SCALE GENOMIC DNA]</scope>
    <source>
        <strain evidence="2">Urdbean</strain>
    </source>
</reference>
<dbReference type="EMBL" id="CP144693">
    <property type="protein sequence ID" value="WVZ01170.1"/>
    <property type="molecule type" value="Genomic_DNA"/>
</dbReference>